<reference evidence="1 2" key="1">
    <citation type="submission" date="2014-09" db="EMBL/GenBank/DDBJ databases">
        <title>Complete genome sequence of Endomicrobium proavitum.</title>
        <authorList>
            <person name="Zheng H."/>
        </authorList>
    </citation>
    <scope>NUCLEOTIDE SEQUENCE [LARGE SCALE GENOMIC DNA]</scope>
    <source>
        <strain evidence="1 2">Rsa215</strain>
    </source>
</reference>
<dbReference type="OrthoDB" id="8480172at2"/>
<dbReference type="STRING" id="1408281.Epro_1251"/>
<dbReference type="EMBL" id="CP009498">
    <property type="protein sequence ID" value="AKL98630.1"/>
    <property type="molecule type" value="Genomic_DNA"/>
</dbReference>
<evidence type="ECO:0000313" key="2">
    <source>
        <dbReference type="Proteomes" id="UP000035337"/>
    </source>
</evidence>
<dbReference type="Pfam" id="PF07507">
    <property type="entry name" value="WavE"/>
    <property type="match status" value="1"/>
</dbReference>
<sequence length="358" mass="42477">MKKFLQRKVPFIYDDKFITFDAKPVKTKDYIAVSNSVKHAQTLAIVMQGPVSYENNFTLETIKLYKKNFINCQIIVSTWDYENNETLKLIENEGCVVLRNKDPQLKDWANINRQIYSSFAGIKKAKDLGFTYVIKTRTDQRLYETNIAEYLFNLLEVFPLDSGASKNQLKRLVSLSFNTFKYRLYDVSDMFLFGHVDDVLKFWSCGFETRDKLPSCKSLKEFAQLRPSEIYYTTEYLKKLGHNIKWTLEDSWRCYAKYFCIVDAGSVGLYWPKYSNLSNRWRNFYGEHPDLEELTFKEWVLLYKSLDNICVPEEYIERQSSGNILKFTLSQKVIKFFINFLPSKKSRRQAREKYLYNK</sequence>
<proteinExistence type="predicted"/>
<dbReference type="InterPro" id="IPR011122">
    <property type="entry name" value="WavE"/>
</dbReference>
<dbReference type="RefSeq" id="WP_052571343.1">
    <property type="nucleotide sequence ID" value="NZ_CP009498.1"/>
</dbReference>
<dbReference type="AlphaFoldDB" id="A0A0G3WL68"/>
<name>A0A0G3WL68_9BACT</name>
<accession>A0A0G3WL68</accession>
<gene>
    <name evidence="1" type="ORF">Epro_1251</name>
</gene>
<dbReference type="KEGG" id="epo:Epro_1251"/>
<evidence type="ECO:0008006" key="3">
    <source>
        <dbReference type="Google" id="ProtNLM"/>
    </source>
</evidence>
<organism evidence="1 2">
    <name type="scientific">Endomicrobium proavitum</name>
    <dbReference type="NCBI Taxonomy" id="1408281"/>
    <lineage>
        <taxon>Bacteria</taxon>
        <taxon>Pseudomonadati</taxon>
        <taxon>Elusimicrobiota</taxon>
        <taxon>Endomicrobiia</taxon>
        <taxon>Endomicrobiales</taxon>
        <taxon>Endomicrobiaceae</taxon>
        <taxon>Endomicrobium</taxon>
    </lineage>
</organism>
<keyword evidence="2" id="KW-1185">Reference proteome</keyword>
<dbReference type="Proteomes" id="UP000035337">
    <property type="component" value="Chromosome"/>
</dbReference>
<protein>
    <recommendedName>
        <fullName evidence="3">WavE lipopolysaccharide synthesis</fullName>
    </recommendedName>
</protein>
<evidence type="ECO:0000313" key="1">
    <source>
        <dbReference type="EMBL" id="AKL98630.1"/>
    </source>
</evidence>